<accession>A0ACC1BEW3</accession>
<evidence type="ECO:0000313" key="1">
    <source>
        <dbReference type="EMBL" id="KAJ0097483.1"/>
    </source>
</evidence>
<keyword evidence="2" id="KW-1185">Reference proteome</keyword>
<protein>
    <submittedName>
        <fullName evidence="1">Uncharacterized protein</fullName>
    </submittedName>
</protein>
<name>A0ACC1BEW3_9ROSI</name>
<reference evidence="2" key="1">
    <citation type="journal article" date="2023" name="G3 (Bethesda)">
        <title>Genome assembly and association tests identify interacting loci associated with vigor, precocity, and sex in interspecific pistachio rootstocks.</title>
        <authorList>
            <person name="Palmer W."/>
            <person name="Jacygrad E."/>
            <person name="Sagayaradj S."/>
            <person name="Cavanaugh K."/>
            <person name="Han R."/>
            <person name="Bertier L."/>
            <person name="Beede B."/>
            <person name="Kafkas S."/>
            <person name="Golino D."/>
            <person name="Preece J."/>
            <person name="Michelmore R."/>
        </authorList>
    </citation>
    <scope>NUCLEOTIDE SEQUENCE [LARGE SCALE GENOMIC DNA]</scope>
</reference>
<gene>
    <name evidence="1" type="ORF">Patl1_28413</name>
</gene>
<sequence>MRAHDRYEAEEYDDYEDEGEEQYEEDGEEGEEEEYEEEERKPTEEELKILEYRQKLKELHRKNLKKENGSDRASSQDKKNRLPYDNFGSFFGPSQPAISQRVLQESKSILETQHLASRLSNSYHNNGKTSASNSTGSKNGVHRRIPKVNEMQRKVERIKVSRDYSFLSDDAVLPAPKREPTTRNVAKPNSGVFFTYVQEARSAQVPPRSKPPLGSSGRNVHAAREERKLNSSNGHMHLARDDRKAVSSNSQMNLARGERKIVSSNGQRKIVSSNGQMHSKAGPDRPTSASKPNLTPMDSRRQHSSSNGIGPGRPTGPKPQPSKVPVISMQKRASAPVAKNHLPSAKVPPSSKMQPSIQKKPLEQRRGSEELNRSKTIPKQMAALSKPQINKPLKQISSRAQDPCSKKRPSYSDDEDAEAFNMLRSMLGPRKFATYNDDDDSDMEANFEDIMREEKRSARIARQEDEEQLRLIEEEEKRERMRKLTKKRKLSQ</sequence>
<organism evidence="1 2">
    <name type="scientific">Pistacia atlantica</name>
    <dbReference type="NCBI Taxonomy" id="434234"/>
    <lineage>
        <taxon>Eukaryota</taxon>
        <taxon>Viridiplantae</taxon>
        <taxon>Streptophyta</taxon>
        <taxon>Embryophyta</taxon>
        <taxon>Tracheophyta</taxon>
        <taxon>Spermatophyta</taxon>
        <taxon>Magnoliopsida</taxon>
        <taxon>eudicotyledons</taxon>
        <taxon>Gunneridae</taxon>
        <taxon>Pentapetalae</taxon>
        <taxon>rosids</taxon>
        <taxon>malvids</taxon>
        <taxon>Sapindales</taxon>
        <taxon>Anacardiaceae</taxon>
        <taxon>Pistacia</taxon>
    </lineage>
</organism>
<proteinExistence type="predicted"/>
<evidence type="ECO:0000313" key="2">
    <source>
        <dbReference type="Proteomes" id="UP001164250"/>
    </source>
</evidence>
<comment type="caution">
    <text evidence="1">The sequence shown here is derived from an EMBL/GenBank/DDBJ whole genome shotgun (WGS) entry which is preliminary data.</text>
</comment>
<dbReference type="Proteomes" id="UP001164250">
    <property type="component" value="Chromosome 5"/>
</dbReference>
<dbReference type="EMBL" id="CM047901">
    <property type="protein sequence ID" value="KAJ0097483.1"/>
    <property type="molecule type" value="Genomic_DNA"/>
</dbReference>